<evidence type="ECO:0000256" key="2">
    <source>
        <dbReference type="ARBA" id="ARBA00008072"/>
    </source>
</evidence>
<protein>
    <recommendedName>
        <fullName evidence="12">Enoyl reductase (ER) domain-containing protein</fullName>
    </recommendedName>
</protein>
<dbReference type="EMBL" id="HE650829">
    <property type="protein sequence ID" value="CCF59798.1"/>
    <property type="molecule type" value="Genomic_DNA"/>
</dbReference>
<dbReference type="GeneID" id="13883435"/>
<evidence type="ECO:0000259" key="9">
    <source>
        <dbReference type="Pfam" id="PF08240"/>
    </source>
</evidence>
<dbReference type="GO" id="GO:0034079">
    <property type="term" value="P:butanediol biosynthetic process"/>
    <property type="evidence" value="ECO:0007669"/>
    <property type="project" value="EnsemblFungi"/>
</dbReference>
<dbReference type="PROSITE" id="PS00059">
    <property type="entry name" value="ADH_ZINC"/>
    <property type="match status" value="1"/>
</dbReference>
<dbReference type="InterPro" id="IPR002328">
    <property type="entry name" value="ADH_Zn_CS"/>
</dbReference>
<dbReference type="Proteomes" id="UP000005220">
    <property type="component" value="Chromosome 9"/>
</dbReference>
<dbReference type="HOGENOM" id="CLU_026673_11_0_1"/>
<gene>
    <name evidence="10" type="primary">KAFR0I00170</name>
    <name evidence="10" type="ORF">KAFR_0I00170</name>
</gene>
<keyword evidence="4 7" id="KW-0862">Zinc</keyword>
<dbReference type="Pfam" id="PF00107">
    <property type="entry name" value="ADH_zinc_N"/>
    <property type="match status" value="1"/>
</dbReference>
<dbReference type="InterPro" id="IPR011032">
    <property type="entry name" value="GroES-like_sf"/>
</dbReference>
<dbReference type="InterPro" id="IPR013149">
    <property type="entry name" value="ADH-like_C"/>
</dbReference>
<dbReference type="GO" id="GO:0008270">
    <property type="term" value="F:zinc ion binding"/>
    <property type="evidence" value="ECO:0007669"/>
    <property type="project" value="InterPro"/>
</dbReference>
<keyword evidence="5" id="KW-0560">Oxidoreductase</keyword>
<keyword evidence="11" id="KW-1185">Reference proteome</keyword>
<evidence type="ECO:0000313" key="11">
    <source>
        <dbReference type="Proteomes" id="UP000005220"/>
    </source>
</evidence>
<dbReference type="RefSeq" id="XP_003958933.1">
    <property type="nucleotide sequence ID" value="XM_003958884.1"/>
</dbReference>
<feature type="domain" description="Alcohol dehydrogenase-like C-terminal" evidence="8">
    <location>
        <begin position="200"/>
        <end position="329"/>
    </location>
</feature>
<evidence type="ECO:0000256" key="4">
    <source>
        <dbReference type="ARBA" id="ARBA00022833"/>
    </source>
</evidence>
<dbReference type="InterPro" id="IPR036291">
    <property type="entry name" value="NAD(P)-bd_dom_sf"/>
</dbReference>
<dbReference type="Pfam" id="PF08240">
    <property type="entry name" value="ADH_N"/>
    <property type="match status" value="1"/>
</dbReference>
<comment type="cofactor">
    <cofactor evidence="1 7">
        <name>Zn(2+)</name>
        <dbReference type="ChEBI" id="CHEBI:29105"/>
    </cofactor>
</comment>
<dbReference type="AlphaFoldDB" id="H2AZJ8"/>
<dbReference type="CDD" id="cd08233">
    <property type="entry name" value="butanediol_DH_like"/>
    <property type="match status" value="1"/>
</dbReference>
<accession>H2AZJ8</accession>
<evidence type="ECO:0000256" key="3">
    <source>
        <dbReference type="ARBA" id="ARBA00022723"/>
    </source>
</evidence>
<dbReference type="InterPro" id="IPR013154">
    <property type="entry name" value="ADH-like_N"/>
</dbReference>
<feature type="domain" description="Alcohol dehydrogenase-like N-terminal" evidence="9">
    <location>
        <begin position="26"/>
        <end position="162"/>
    </location>
</feature>
<dbReference type="Gene3D" id="3.40.50.720">
    <property type="entry name" value="NAD(P)-binding Rossmann-like Domain"/>
    <property type="match status" value="1"/>
</dbReference>
<keyword evidence="3 7" id="KW-0479">Metal-binding</keyword>
<dbReference type="InParanoid" id="H2AZJ8"/>
<dbReference type="eggNOG" id="KOG0024">
    <property type="taxonomic scope" value="Eukaryota"/>
</dbReference>
<name>H2AZJ8_KAZAF</name>
<dbReference type="STRING" id="1071382.H2AZJ8"/>
<dbReference type="GO" id="GO:0005737">
    <property type="term" value="C:cytoplasm"/>
    <property type="evidence" value="ECO:0007669"/>
    <property type="project" value="TreeGrafter"/>
</dbReference>
<dbReference type="SUPFAM" id="SSF51735">
    <property type="entry name" value="NAD(P)-binding Rossmann-fold domains"/>
    <property type="match status" value="1"/>
</dbReference>
<sequence>MRGLAYFKKRDIHFTKDLPEPKINVDDEIIIDVSYCGICGSDLHEYLEGPIFMPKDNETNEISNLSLPLAMGHEMSGIVREVGKNVTKVKKGDKVVVEASSACSDVHRFATGKHYGEEKCPNCARGYDNCCAYAGFTGLGFIGGGFAEQILVGEQHIVRIPDEIPLDVAALVEPLSVTWHAAKVGKFVKGSTALILGSGPIGLAMILVLKALGASKIVVSEVAQVRRKLAEKMKVEVFDPSVHGKNTSNELRLLTENKDGFDFAFDCSGLEVTMNTAIHATKCRGTIVNVAVWGSTMEFNMMDITLQEKTLIGSIGYVVRDFEEVVASIHKRAISIEDCRHLITGKQKIEDGWEHGFMELMNHKEKNIKILLTPNNYHELD</sequence>
<keyword evidence="6" id="KW-0520">NAD</keyword>
<dbReference type="OrthoDB" id="5363962at2759"/>
<dbReference type="FunFam" id="3.40.50.720:FF:000068">
    <property type="entry name" value="Sorbitol dehydrogenase"/>
    <property type="match status" value="1"/>
</dbReference>
<dbReference type="GO" id="GO:0000721">
    <property type="term" value="F:(R,R)-butanediol dehydrogenase activity"/>
    <property type="evidence" value="ECO:0007669"/>
    <property type="project" value="EnsemblFungi"/>
</dbReference>
<organism evidence="10 11">
    <name type="scientific">Kazachstania africana (strain ATCC 22294 / BCRC 22015 / CBS 2517 / CECT 1963 / NBRC 1671 / NRRL Y-8276)</name>
    <name type="common">Yeast</name>
    <name type="synonym">Kluyveromyces africanus</name>
    <dbReference type="NCBI Taxonomy" id="1071382"/>
    <lineage>
        <taxon>Eukaryota</taxon>
        <taxon>Fungi</taxon>
        <taxon>Dikarya</taxon>
        <taxon>Ascomycota</taxon>
        <taxon>Saccharomycotina</taxon>
        <taxon>Saccharomycetes</taxon>
        <taxon>Saccharomycetales</taxon>
        <taxon>Saccharomycetaceae</taxon>
        <taxon>Kazachstania</taxon>
    </lineage>
</organism>
<dbReference type="PANTHER" id="PTHR43161:SF23">
    <property type="entry name" value="(R,R)-BUTANEDIOL DEHYDROGENASE-RELATED"/>
    <property type="match status" value="1"/>
</dbReference>
<evidence type="ECO:0000256" key="7">
    <source>
        <dbReference type="RuleBase" id="RU361277"/>
    </source>
</evidence>
<evidence type="ECO:0000256" key="1">
    <source>
        <dbReference type="ARBA" id="ARBA00001947"/>
    </source>
</evidence>
<evidence type="ECO:0000259" key="8">
    <source>
        <dbReference type="Pfam" id="PF00107"/>
    </source>
</evidence>
<reference evidence="10 11" key="1">
    <citation type="journal article" date="2011" name="Proc. Natl. Acad. Sci. U.S.A.">
        <title>Evolutionary erosion of yeast sex chromosomes by mating-type switching accidents.</title>
        <authorList>
            <person name="Gordon J.L."/>
            <person name="Armisen D."/>
            <person name="Proux-Wera E."/>
            <person name="Oheigeartaigh S.S."/>
            <person name="Byrne K.P."/>
            <person name="Wolfe K.H."/>
        </authorList>
    </citation>
    <scope>NUCLEOTIDE SEQUENCE [LARGE SCALE GENOMIC DNA]</scope>
    <source>
        <strain evidence="11">ATCC 22294 / BCRC 22015 / CBS 2517 / CECT 1963 / NBRC 1671 / NRRL Y-8276</strain>
    </source>
</reference>
<evidence type="ECO:0000313" key="10">
    <source>
        <dbReference type="EMBL" id="CCF59798.1"/>
    </source>
</evidence>
<evidence type="ECO:0000256" key="6">
    <source>
        <dbReference type="ARBA" id="ARBA00023027"/>
    </source>
</evidence>
<evidence type="ECO:0000256" key="5">
    <source>
        <dbReference type="ARBA" id="ARBA00023002"/>
    </source>
</evidence>
<dbReference type="SUPFAM" id="SSF50129">
    <property type="entry name" value="GroES-like"/>
    <property type="match status" value="1"/>
</dbReference>
<dbReference type="Gene3D" id="3.90.180.10">
    <property type="entry name" value="Medium-chain alcohol dehydrogenases, catalytic domain"/>
    <property type="match status" value="1"/>
</dbReference>
<dbReference type="FunCoup" id="H2AZJ8">
    <property type="interactions" value="103"/>
</dbReference>
<proteinExistence type="inferred from homology"/>
<dbReference type="PANTHER" id="PTHR43161">
    <property type="entry name" value="SORBITOL DEHYDROGENASE"/>
    <property type="match status" value="1"/>
</dbReference>
<dbReference type="KEGG" id="kaf:KAFR_0I00170"/>
<evidence type="ECO:0008006" key="12">
    <source>
        <dbReference type="Google" id="ProtNLM"/>
    </source>
</evidence>
<comment type="similarity">
    <text evidence="2 7">Belongs to the zinc-containing alcohol dehydrogenase family.</text>
</comment>